<dbReference type="AlphaFoldDB" id="A0A7S3U9S7"/>
<dbReference type="GO" id="GO:0051536">
    <property type="term" value="F:iron-sulfur cluster binding"/>
    <property type="evidence" value="ECO:0007669"/>
    <property type="project" value="InterPro"/>
</dbReference>
<dbReference type="PANTHER" id="PTHR11178:SF1">
    <property type="entry name" value="NFU1 IRON-SULFUR CLUSTER SCAFFOLD HOMOLOG, MITOCHONDRIAL"/>
    <property type="match status" value="1"/>
</dbReference>
<dbReference type="FunFam" id="3.30.300.130:FF:000001">
    <property type="entry name" value="NFU1 iron-sulfur cluster scaffold"/>
    <property type="match status" value="1"/>
</dbReference>
<dbReference type="Gene3D" id="3.30.300.130">
    <property type="entry name" value="Fe-S cluster assembly (FSCA)"/>
    <property type="match status" value="1"/>
</dbReference>
<comment type="function">
    <text evidence="1">Molecular scaffold for [Fe-S] cluster assembly of mitochondrial iron-sulfur proteins.</text>
</comment>
<evidence type="ECO:0000256" key="1">
    <source>
        <dbReference type="ARBA" id="ARBA00002175"/>
    </source>
</evidence>
<evidence type="ECO:0000259" key="3">
    <source>
        <dbReference type="SMART" id="SM00932"/>
    </source>
</evidence>
<evidence type="ECO:0000256" key="2">
    <source>
        <dbReference type="ARBA" id="ARBA00006420"/>
    </source>
</evidence>
<organism evidence="4">
    <name type="scientific">Picocystis salinarum</name>
    <dbReference type="NCBI Taxonomy" id="88271"/>
    <lineage>
        <taxon>Eukaryota</taxon>
        <taxon>Viridiplantae</taxon>
        <taxon>Chlorophyta</taxon>
        <taxon>Picocystophyceae</taxon>
        <taxon>Picocystales</taxon>
        <taxon>Picocystaceae</taxon>
        <taxon>Picocystis</taxon>
    </lineage>
</organism>
<dbReference type="Pfam" id="PF01106">
    <property type="entry name" value="NifU"/>
    <property type="match status" value="1"/>
</dbReference>
<dbReference type="InterPro" id="IPR014824">
    <property type="entry name" value="Nfu/NifU_N"/>
</dbReference>
<dbReference type="InterPro" id="IPR036498">
    <property type="entry name" value="Nfu/NifU_N_sf"/>
</dbReference>
<dbReference type="GO" id="GO:0005739">
    <property type="term" value="C:mitochondrion"/>
    <property type="evidence" value="ECO:0007669"/>
    <property type="project" value="TreeGrafter"/>
</dbReference>
<accession>A0A7S3U9S7</accession>
<sequence>MWRRIVRECVSKRFQAMQCVKNNLYAVASVPTRSYAAASTVGELRRSRSPLRLPTMLQRRSMFIQTQSTPNPNSMMFLPGGKVMEEGSADFSSAREAMRSPLAKKLFGIDGVKGVFFGSDFITVTKDEESDWGVLKPEIFASIMDHFSSGNPLILEDANYMDADTAIQDDDDEVVAMIKELLDTRIRPSVQEDGGDIVYKGFDAASGIVTLKMQGACSGCPSSAVTLKSGIENMLMHYIPEVKAVEEAGEDDLDRVNLEQFSKLEGKLSN</sequence>
<dbReference type="SUPFAM" id="SSF110836">
    <property type="entry name" value="Hypothetical protein SAV1430"/>
    <property type="match status" value="1"/>
</dbReference>
<dbReference type="GO" id="GO:0005506">
    <property type="term" value="F:iron ion binding"/>
    <property type="evidence" value="ECO:0007669"/>
    <property type="project" value="InterPro"/>
</dbReference>
<dbReference type="EMBL" id="HBIS01000244">
    <property type="protein sequence ID" value="CAE0606389.1"/>
    <property type="molecule type" value="Transcribed_RNA"/>
</dbReference>
<dbReference type="SMART" id="SM00932">
    <property type="entry name" value="Nfu_N"/>
    <property type="match status" value="1"/>
</dbReference>
<dbReference type="InterPro" id="IPR035433">
    <property type="entry name" value="NFU1-like"/>
</dbReference>
<dbReference type="FunFam" id="3.30.1370.70:FF:000001">
    <property type="entry name" value="NifU-like protein 4, mitochondrial"/>
    <property type="match status" value="1"/>
</dbReference>
<proteinExistence type="inferred from homology"/>
<dbReference type="SUPFAM" id="SSF117916">
    <property type="entry name" value="Fe-S cluster assembly (FSCA) domain-like"/>
    <property type="match status" value="1"/>
</dbReference>
<dbReference type="PIRSF" id="PIRSF036773">
    <property type="entry name" value="HIRIP5"/>
    <property type="match status" value="1"/>
</dbReference>
<gene>
    <name evidence="4" type="ORF">PSAL00342_LOCUS205</name>
</gene>
<evidence type="ECO:0000313" key="4">
    <source>
        <dbReference type="EMBL" id="CAE0606389.1"/>
    </source>
</evidence>
<dbReference type="Pfam" id="PF08712">
    <property type="entry name" value="Nfu_N"/>
    <property type="match status" value="1"/>
</dbReference>
<comment type="similarity">
    <text evidence="2">Belongs to the NifU family.</text>
</comment>
<protein>
    <recommendedName>
        <fullName evidence="3">Scaffold protein Nfu/NifU N-terminal domain-containing protein</fullName>
    </recommendedName>
</protein>
<dbReference type="PANTHER" id="PTHR11178">
    <property type="entry name" value="IRON-SULFUR CLUSTER SCAFFOLD PROTEIN NFU-RELATED"/>
    <property type="match status" value="1"/>
</dbReference>
<name>A0A7S3U9S7_9CHLO</name>
<dbReference type="GO" id="GO:0016226">
    <property type="term" value="P:iron-sulfur cluster assembly"/>
    <property type="evidence" value="ECO:0007669"/>
    <property type="project" value="InterPro"/>
</dbReference>
<feature type="domain" description="Scaffold protein Nfu/NifU N-terminal" evidence="3">
    <location>
        <begin position="64"/>
        <end position="150"/>
    </location>
</feature>
<dbReference type="Gene3D" id="3.30.1370.70">
    <property type="entry name" value="Scaffold protein Nfu/NifU, N-terminal domain"/>
    <property type="match status" value="1"/>
</dbReference>
<dbReference type="InterPro" id="IPR001075">
    <property type="entry name" value="NIF_FeS_clus_asmbl_NifU_C"/>
</dbReference>
<dbReference type="InterPro" id="IPR034904">
    <property type="entry name" value="FSCA_dom_sf"/>
</dbReference>
<reference evidence="4" key="1">
    <citation type="submission" date="2021-01" db="EMBL/GenBank/DDBJ databases">
        <authorList>
            <person name="Corre E."/>
            <person name="Pelletier E."/>
            <person name="Niang G."/>
            <person name="Scheremetjew M."/>
            <person name="Finn R."/>
            <person name="Kale V."/>
            <person name="Holt S."/>
            <person name="Cochrane G."/>
            <person name="Meng A."/>
            <person name="Brown T."/>
            <person name="Cohen L."/>
        </authorList>
    </citation>
    <scope>NUCLEOTIDE SEQUENCE</scope>
    <source>
        <strain evidence="4">CCMP1897</strain>
    </source>
</reference>